<dbReference type="GO" id="GO:1904047">
    <property type="term" value="F:S-adenosyl-L-methionine binding"/>
    <property type="evidence" value="ECO:0007669"/>
    <property type="project" value="UniProtKB-UniRule"/>
</dbReference>
<feature type="binding site" evidence="12">
    <location>
        <position position="37"/>
    </location>
    <ligand>
        <name>[4Fe-4S] cluster</name>
        <dbReference type="ChEBI" id="CHEBI:49883"/>
        <label>1</label>
        <note>4Fe-4S-S-AdoMet</note>
    </ligand>
</feature>
<evidence type="ECO:0000313" key="16">
    <source>
        <dbReference type="Proteomes" id="UP001234354"/>
    </source>
</evidence>
<dbReference type="Pfam" id="PF06463">
    <property type="entry name" value="Mob_synth_C"/>
    <property type="match status" value="1"/>
</dbReference>
<dbReference type="GO" id="GO:0051539">
    <property type="term" value="F:4 iron, 4 sulfur cluster binding"/>
    <property type="evidence" value="ECO:0007669"/>
    <property type="project" value="UniProtKB-UniRule"/>
</dbReference>
<dbReference type="CDD" id="cd01335">
    <property type="entry name" value="Radical_SAM"/>
    <property type="match status" value="1"/>
</dbReference>
<keyword evidence="5 12" id="KW-0547">Nucleotide-binding</keyword>
<accession>A0AAW8GBE8</accession>
<feature type="compositionally biased region" description="Low complexity" evidence="13">
    <location>
        <begin position="357"/>
        <end position="374"/>
    </location>
</feature>
<dbReference type="PANTHER" id="PTHR22960">
    <property type="entry name" value="MOLYBDOPTERIN COFACTOR SYNTHESIS PROTEIN A"/>
    <property type="match status" value="1"/>
</dbReference>
<dbReference type="NCBIfam" id="TIGR02666">
    <property type="entry name" value="moaA"/>
    <property type="match status" value="1"/>
</dbReference>
<evidence type="ECO:0000256" key="7">
    <source>
        <dbReference type="ARBA" id="ARBA00023014"/>
    </source>
</evidence>
<comment type="similarity">
    <text evidence="12">Belongs to the radical SAM superfamily. MoaA family.</text>
</comment>
<name>A0AAW8GBE8_9GAMM</name>
<evidence type="ECO:0000313" key="15">
    <source>
        <dbReference type="EMBL" id="MDQ1119725.1"/>
    </source>
</evidence>
<dbReference type="GO" id="GO:0046872">
    <property type="term" value="F:metal ion binding"/>
    <property type="evidence" value="ECO:0007669"/>
    <property type="project" value="UniProtKB-KW"/>
</dbReference>
<feature type="region of interest" description="Disordered" evidence="13">
    <location>
        <begin position="356"/>
        <end position="377"/>
    </location>
</feature>
<dbReference type="InterPro" id="IPR058240">
    <property type="entry name" value="rSAM_sf"/>
</dbReference>
<proteinExistence type="inferred from homology"/>
<dbReference type="Proteomes" id="UP001234354">
    <property type="component" value="Unassembled WGS sequence"/>
</dbReference>
<keyword evidence="3 12" id="KW-0949">S-adenosyl-L-methionine</keyword>
<dbReference type="InterPro" id="IPR013483">
    <property type="entry name" value="MoaA"/>
</dbReference>
<evidence type="ECO:0000256" key="4">
    <source>
        <dbReference type="ARBA" id="ARBA00022723"/>
    </source>
</evidence>
<dbReference type="PANTHER" id="PTHR22960:SF0">
    <property type="entry name" value="MOLYBDENUM COFACTOR BIOSYNTHESIS PROTEIN 1"/>
    <property type="match status" value="1"/>
</dbReference>
<feature type="binding site" evidence="12">
    <location>
        <position position="270"/>
    </location>
    <ligand>
        <name>[4Fe-4S] cluster</name>
        <dbReference type="ChEBI" id="CHEBI:49883"/>
        <label>2</label>
        <note>4Fe-4S-substrate</note>
    </ligand>
</feature>
<dbReference type="GO" id="GO:0006777">
    <property type="term" value="P:Mo-molybdopterin cofactor biosynthetic process"/>
    <property type="evidence" value="ECO:0007669"/>
    <property type="project" value="UniProtKB-UniRule"/>
</dbReference>
<comment type="function">
    <text evidence="12">Catalyzes the cyclization of GTP to (8S)-3',8-cyclo-7,8-dihydroguanosine 5'-triphosphate.</text>
</comment>
<evidence type="ECO:0000259" key="14">
    <source>
        <dbReference type="PROSITE" id="PS51918"/>
    </source>
</evidence>
<feature type="binding site" evidence="12">
    <location>
        <position position="23"/>
    </location>
    <ligand>
        <name>GTP</name>
        <dbReference type="ChEBI" id="CHEBI:37565"/>
    </ligand>
</feature>
<dbReference type="InterPro" id="IPR050105">
    <property type="entry name" value="MoCo_biosynth_MoaA/MoaC"/>
</dbReference>
<reference evidence="15" key="1">
    <citation type="submission" date="2023-07" db="EMBL/GenBank/DDBJ databases">
        <title>Functional and genomic diversity of the sorghum phyllosphere microbiome.</title>
        <authorList>
            <person name="Shade A."/>
        </authorList>
    </citation>
    <scope>NUCLEOTIDE SEQUENCE</scope>
    <source>
        <strain evidence="15">SORGH_AS_0908</strain>
    </source>
</reference>
<keyword evidence="2 12" id="KW-0004">4Fe-4S</keyword>
<comment type="catalytic activity">
    <reaction evidence="11 12">
        <text>GTP + AH2 + S-adenosyl-L-methionine = (8S)-3',8-cyclo-7,8-dihydroguanosine 5'-triphosphate + 5'-deoxyadenosine + L-methionine + A + H(+)</text>
        <dbReference type="Rhea" id="RHEA:49576"/>
        <dbReference type="ChEBI" id="CHEBI:13193"/>
        <dbReference type="ChEBI" id="CHEBI:15378"/>
        <dbReference type="ChEBI" id="CHEBI:17319"/>
        <dbReference type="ChEBI" id="CHEBI:17499"/>
        <dbReference type="ChEBI" id="CHEBI:37565"/>
        <dbReference type="ChEBI" id="CHEBI:57844"/>
        <dbReference type="ChEBI" id="CHEBI:59789"/>
        <dbReference type="ChEBI" id="CHEBI:131766"/>
        <dbReference type="EC" id="4.1.99.22"/>
    </reaction>
</comment>
<feature type="binding site" evidence="12">
    <location>
        <begin position="272"/>
        <end position="274"/>
    </location>
    <ligand>
        <name>GTP</name>
        <dbReference type="ChEBI" id="CHEBI:37565"/>
    </ligand>
</feature>
<dbReference type="SMART" id="SM00729">
    <property type="entry name" value="Elp3"/>
    <property type="match status" value="1"/>
</dbReference>
<dbReference type="EC" id="4.1.99.22" evidence="1 12"/>
<comment type="pathway">
    <text evidence="12">Cofactor biosynthesis; molybdopterin biosynthesis.</text>
</comment>
<feature type="binding site" evidence="12">
    <location>
        <position position="169"/>
    </location>
    <ligand>
        <name>GTP</name>
        <dbReference type="ChEBI" id="CHEBI:37565"/>
    </ligand>
</feature>
<evidence type="ECO:0000256" key="6">
    <source>
        <dbReference type="ARBA" id="ARBA00023004"/>
    </source>
</evidence>
<dbReference type="InterPro" id="IPR010505">
    <property type="entry name" value="MoaA_twitch"/>
</dbReference>
<feature type="binding site" evidence="12">
    <location>
        <position position="107"/>
    </location>
    <ligand>
        <name>GTP</name>
        <dbReference type="ChEBI" id="CHEBI:37565"/>
    </ligand>
</feature>
<evidence type="ECO:0000256" key="1">
    <source>
        <dbReference type="ARBA" id="ARBA00012167"/>
    </source>
</evidence>
<comment type="cofactor">
    <cofactor evidence="12">
        <name>[4Fe-4S] cluster</name>
        <dbReference type="ChEBI" id="CHEBI:49883"/>
    </cofactor>
    <text evidence="12">Binds 2 [4Fe-4S] clusters. Binds 1 [4Fe-4S] cluster coordinated with 3 cysteines and an exchangeable S-adenosyl-L-methionine and 1 [4Fe-4S] cluster coordinated with 3 cysteines and the GTP-derived substrate.</text>
</comment>
<dbReference type="InterPro" id="IPR006638">
    <property type="entry name" value="Elp3/MiaA/NifB-like_rSAM"/>
</dbReference>
<dbReference type="HAMAP" id="MF_01225_B">
    <property type="entry name" value="MoaA_B"/>
    <property type="match status" value="1"/>
</dbReference>
<feature type="binding site" evidence="12">
    <location>
        <position position="284"/>
    </location>
    <ligand>
        <name>[4Fe-4S] cluster</name>
        <dbReference type="ChEBI" id="CHEBI:49883"/>
        <label>2</label>
        <note>4Fe-4S-substrate</note>
    </ligand>
</feature>
<feature type="binding site" evidence="12">
    <location>
        <position position="267"/>
    </location>
    <ligand>
        <name>[4Fe-4S] cluster</name>
        <dbReference type="ChEBI" id="CHEBI:49883"/>
        <label>2</label>
        <note>4Fe-4S-substrate</note>
    </ligand>
</feature>
<feature type="domain" description="Radical SAM core" evidence="14">
    <location>
        <begin position="14"/>
        <end position="233"/>
    </location>
</feature>
<dbReference type="SFLD" id="SFLDG01067">
    <property type="entry name" value="SPASM/twitch_domain_containing"/>
    <property type="match status" value="1"/>
</dbReference>
<organism evidence="15 16">
    <name type="scientific">Pseudoxanthomonas winnipegensis</name>
    <dbReference type="NCBI Taxonomy" id="2480810"/>
    <lineage>
        <taxon>Bacteria</taxon>
        <taxon>Pseudomonadati</taxon>
        <taxon>Pseudomonadota</taxon>
        <taxon>Gammaproteobacteria</taxon>
        <taxon>Lysobacterales</taxon>
        <taxon>Lysobacteraceae</taxon>
        <taxon>Pseudoxanthomonas</taxon>
    </lineage>
</organism>
<feature type="binding site" evidence="12">
    <location>
        <position position="80"/>
    </location>
    <ligand>
        <name>S-adenosyl-L-methionine</name>
        <dbReference type="ChEBI" id="CHEBI:59789"/>
    </ligand>
</feature>
<dbReference type="SUPFAM" id="SSF102114">
    <property type="entry name" value="Radical SAM enzymes"/>
    <property type="match status" value="1"/>
</dbReference>
<evidence type="ECO:0000256" key="3">
    <source>
        <dbReference type="ARBA" id="ARBA00022691"/>
    </source>
</evidence>
<dbReference type="PROSITE" id="PS51918">
    <property type="entry name" value="RADICAL_SAM"/>
    <property type="match status" value="1"/>
</dbReference>
<evidence type="ECO:0000256" key="11">
    <source>
        <dbReference type="ARBA" id="ARBA00048697"/>
    </source>
</evidence>
<keyword evidence="9 12" id="KW-0501">Molybdenum cofactor biosynthesis</keyword>
<feature type="binding site" evidence="12">
    <location>
        <position position="30"/>
    </location>
    <ligand>
        <name>[4Fe-4S] cluster</name>
        <dbReference type="ChEBI" id="CHEBI:49883"/>
        <label>1</label>
        <note>4Fe-4S-S-AdoMet</note>
    </ligand>
</feature>
<dbReference type="Gene3D" id="3.20.20.70">
    <property type="entry name" value="Aldolase class I"/>
    <property type="match status" value="1"/>
</dbReference>
<feature type="binding site" evidence="12">
    <location>
        <position position="131"/>
    </location>
    <ligand>
        <name>S-adenosyl-L-methionine</name>
        <dbReference type="ChEBI" id="CHEBI:59789"/>
    </ligand>
</feature>
<feature type="binding site" evidence="12">
    <location>
        <position position="203"/>
    </location>
    <ligand>
        <name>S-adenosyl-L-methionine</name>
        <dbReference type="ChEBI" id="CHEBI:59789"/>
    </ligand>
</feature>
<comment type="subunit">
    <text evidence="12">Monomer and homodimer.</text>
</comment>
<sequence length="479" mass="51226">MNALPRTPELPLDQRGRPLRDLRLSVIEACNFRCGYCMPADKVPDDYGLDAASRLSFDQIETLVRGFARVGVNKLRITGGEPLLRKDLPTLIARLARISGIDDLALTTNGALLARHAQALRDAGLHRITVSLDALDPQRFAQMSGGRGDIATVLRGIDAAHAAGFASLKLNCVVQRGVNEDQVLPLVEHFRGSGHVLRFIEFMDVGTCNDWRAAQVVTSRELRDAIHARWPLHALDAHYRGEVAVRHAFDDGGGEIGFVSSVSAPFCGDCQRARVSADGRLYTCLFSGASTDLRPSLAQGELPLAERLARAVVAPCGSLQRTARPAGPAAAQARGDVPDRRLMRGRRVAHVVDRPGARAAHGAGARQCRAPAGAAGRGLRRVRRLGPALHAPGHRGRTGAGSRREPLQRRHLRMRRTGAGAGPAALRLPTRGCRWRAPGPAQLALASGDGGLAHGVSPGHAAAGRSRRRLSATCTTLAR</sequence>
<dbReference type="AlphaFoldDB" id="A0AAW8GBE8"/>
<evidence type="ECO:0000256" key="10">
    <source>
        <dbReference type="ARBA" id="ARBA00023239"/>
    </source>
</evidence>
<evidence type="ECO:0000256" key="13">
    <source>
        <dbReference type="SAM" id="MobiDB-lite"/>
    </source>
</evidence>
<gene>
    <name evidence="12" type="primary">moaA</name>
    <name evidence="15" type="ORF">QE383_002033</name>
</gene>
<dbReference type="InterPro" id="IPR040064">
    <property type="entry name" value="MoaA-like"/>
</dbReference>
<evidence type="ECO:0000256" key="12">
    <source>
        <dbReference type="HAMAP-Rule" id="MF_01225"/>
    </source>
</evidence>
<comment type="caution">
    <text evidence="15">The sequence shown here is derived from an EMBL/GenBank/DDBJ whole genome shotgun (WGS) entry which is preliminary data.</text>
</comment>
<dbReference type="PROSITE" id="PS01305">
    <property type="entry name" value="MOAA_NIFB_PQQE"/>
    <property type="match status" value="1"/>
</dbReference>
<feature type="binding site" evidence="12">
    <location>
        <position position="76"/>
    </location>
    <ligand>
        <name>GTP</name>
        <dbReference type="ChEBI" id="CHEBI:37565"/>
    </ligand>
</feature>
<dbReference type="GO" id="GO:0061798">
    <property type="term" value="F:GTP 3',8'-cyclase activity"/>
    <property type="evidence" value="ECO:0007669"/>
    <property type="project" value="UniProtKB-UniRule"/>
</dbReference>
<dbReference type="SFLD" id="SFLDS00029">
    <property type="entry name" value="Radical_SAM"/>
    <property type="match status" value="1"/>
</dbReference>
<keyword evidence="7 12" id="KW-0411">Iron-sulfur</keyword>
<feature type="region of interest" description="Disordered" evidence="13">
    <location>
        <begin position="389"/>
        <end position="408"/>
    </location>
</feature>
<dbReference type="GO" id="GO:0061799">
    <property type="term" value="F:cyclic pyranopterin monophosphate synthase activity"/>
    <property type="evidence" value="ECO:0007669"/>
    <property type="project" value="TreeGrafter"/>
</dbReference>
<dbReference type="InterPro" id="IPR013785">
    <property type="entry name" value="Aldolase_TIM"/>
</dbReference>
<dbReference type="SFLD" id="SFLDG01383">
    <property type="entry name" value="cyclic_pyranopterin_phosphate"/>
    <property type="match status" value="1"/>
</dbReference>
<dbReference type="SFLD" id="SFLDG01386">
    <property type="entry name" value="main_SPASM_domain-containing"/>
    <property type="match status" value="1"/>
</dbReference>
<evidence type="ECO:0000256" key="5">
    <source>
        <dbReference type="ARBA" id="ARBA00022741"/>
    </source>
</evidence>
<feature type="binding site" evidence="12">
    <location>
        <position position="34"/>
    </location>
    <ligand>
        <name>[4Fe-4S] cluster</name>
        <dbReference type="ChEBI" id="CHEBI:49883"/>
        <label>1</label>
        <note>4Fe-4S-S-AdoMet</note>
    </ligand>
</feature>
<keyword evidence="10 12" id="KW-0456">Lyase</keyword>
<evidence type="ECO:0000256" key="2">
    <source>
        <dbReference type="ARBA" id="ARBA00022485"/>
    </source>
</evidence>
<keyword evidence="6 12" id="KW-0408">Iron</keyword>
<feature type="region of interest" description="Disordered" evidence="13">
    <location>
        <begin position="456"/>
        <end position="479"/>
    </location>
</feature>
<evidence type="ECO:0000256" key="8">
    <source>
        <dbReference type="ARBA" id="ARBA00023134"/>
    </source>
</evidence>
<keyword evidence="8 12" id="KW-0342">GTP-binding</keyword>
<evidence type="ECO:0000256" key="9">
    <source>
        <dbReference type="ARBA" id="ARBA00023150"/>
    </source>
</evidence>
<dbReference type="EMBL" id="JAUTBB010000001">
    <property type="protein sequence ID" value="MDQ1119725.1"/>
    <property type="molecule type" value="Genomic_DNA"/>
</dbReference>
<feature type="binding site" evidence="12">
    <location>
        <position position="36"/>
    </location>
    <ligand>
        <name>S-adenosyl-L-methionine</name>
        <dbReference type="ChEBI" id="CHEBI:59789"/>
    </ligand>
</feature>
<dbReference type="InterPro" id="IPR007197">
    <property type="entry name" value="rSAM"/>
</dbReference>
<dbReference type="GO" id="GO:0005525">
    <property type="term" value="F:GTP binding"/>
    <property type="evidence" value="ECO:0007669"/>
    <property type="project" value="UniProtKB-UniRule"/>
</dbReference>
<dbReference type="Pfam" id="PF04055">
    <property type="entry name" value="Radical_SAM"/>
    <property type="match status" value="1"/>
</dbReference>
<dbReference type="InterPro" id="IPR000385">
    <property type="entry name" value="MoaA_NifB_PqqE_Fe-S-bd_CS"/>
</dbReference>
<keyword evidence="4 12" id="KW-0479">Metal-binding</keyword>
<protein>
    <recommendedName>
        <fullName evidence="1 12">GTP 3',8-cyclase</fullName>
        <ecNumber evidence="1 12">4.1.99.22</ecNumber>
    </recommendedName>
    <alternativeName>
        <fullName evidence="12">Molybdenum cofactor biosynthesis protein A</fullName>
    </alternativeName>
</protein>